<keyword evidence="1" id="KW-1185">Reference proteome</keyword>
<organism evidence="1 2">
    <name type="scientific">Trichobilharzia regenti</name>
    <name type="common">Nasal bird schistosome</name>
    <dbReference type="NCBI Taxonomy" id="157069"/>
    <lineage>
        <taxon>Eukaryota</taxon>
        <taxon>Metazoa</taxon>
        <taxon>Spiralia</taxon>
        <taxon>Lophotrochozoa</taxon>
        <taxon>Platyhelminthes</taxon>
        <taxon>Trematoda</taxon>
        <taxon>Digenea</taxon>
        <taxon>Strigeidida</taxon>
        <taxon>Schistosomatoidea</taxon>
        <taxon>Schistosomatidae</taxon>
        <taxon>Trichobilharzia</taxon>
    </lineage>
</organism>
<protein>
    <submittedName>
        <fullName evidence="2">Uncharacterized protein</fullName>
    </submittedName>
</protein>
<dbReference type="WBParaSite" id="TREG1_13720.2">
    <property type="protein sequence ID" value="TREG1_13720.2"/>
    <property type="gene ID" value="TREG1_13720"/>
</dbReference>
<proteinExistence type="predicted"/>
<evidence type="ECO:0000313" key="2">
    <source>
        <dbReference type="WBParaSite" id="TREG1_13720.2"/>
    </source>
</evidence>
<evidence type="ECO:0000313" key="1">
    <source>
        <dbReference type="Proteomes" id="UP000050795"/>
    </source>
</evidence>
<reference evidence="2" key="2">
    <citation type="submission" date="2023-11" db="UniProtKB">
        <authorList>
            <consortium name="WormBaseParasite"/>
        </authorList>
    </citation>
    <scope>IDENTIFICATION</scope>
</reference>
<name>A0AA85J935_TRIRE</name>
<dbReference type="AlphaFoldDB" id="A0AA85J935"/>
<sequence length="166" mass="19300">MLFAIHQKSVGIIYHSMVQLIYYESRGISCSYLLRNGMKKVVVKLEACENWPYPSSESQWLLTFNRFLRNWCKVVQITSGGTKRYETIGHATFTKLEGTMFVTGKFKTDLAGKQQKLPDFCLYLTTNIMDTDFYRGCLLTGMLERGNRKLGIWESTHYAYVKREGY</sequence>
<dbReference type="Proteomes" id="UP000050795">
    <property type="component" value="Unassembled WGS sequence"/>
</dbReference>
<reference evidence="1" key="1">
    <citation type="submission" date="2022-06" db="EMBL/GenBank/DDBJ databases">
        <authorList>
            <person name="Berger JAMES D."/>
            <person name="Berger JAMES D."/>
        </authorList>
    </citation>
    <scope>NUCLEOTIDE SEQUENCE [LARGE SCALE GENOMIC DNA]</scope>
</reference>
<accession>A0AA85J935</accession>